<feature type="compositionally biased region" description="Polar residues" evidence="1">
    <location>
        <begin position="33"/>
        <end position="57"/>
    </location>
</feature>
<feature type="compositionally biased region" description="Polar residues" evidence="1">
    <location>
        <begin position="64"/>
        <end position="81"/>
    </location>
</feature>
<organism evidence="3 4">
    <name type="scientific">Trypanosoma theileri</name>
    <dbReference type="NCBI Taxonomy" id="67003"/>
    <lineage>
        <taxon>Eukaryota</taxon>
        <taxon>Discoba</taxon>
        <taxon>Euglenozoa</taxon>
        <taxon>Kinetoplastea</taxon>
        <taxon>Metakinetoplastina</taxon>
        <taxon>Trypanosomatida</taxon>
        <taxon>Trypanosomatidae</taxon>
        <taxon>Trypanosoma</taxon>
    </lineage>
</organism>
<feature type="compositionally biased region" description="Basic and acidic residues" evidence="1">
    <location>
        <begin position="161"/>
        <end position="178"/>
    </location>
</feature>
<feature type="signal peptide" evidence="2">
    <location>
        <begin position="1"/>
        <end position="21"/>
    </location>
</feature>
<evidence type="ECO:0000256" key="1">
    <source>
        <dbReference type="SAM" id="MobiDB-lite"/>
    </source>
</evidence>
<comment type="caution">
    <text evidence="3">The sequence shown here is derived from an EMBL/GenBank/DDBJ whole genome shotgun (WGS) entry which is preliminary data.</text>
</comment>
<dbReference type="EMBL" id="NBCO01000062">
    <property type="protein sequence ID" value="ORC83643.1"/>
    <property type="molecule type" value="Genomic_DNA"/>
</dbReference>
<keyword evidence="4" id="KW-1185">Reference proteome</keyword>
<feature type="chain" id="PRO_5010873879" description="Mucin TcMUCII" evidence="2">
    <location>
        <begin position="22"/>
        <end position="275"/>
    </location>
</feature>
<reference evidence="3 4" key="1">
    <citation type="submission" date="2017-03" db="EMBL/GenBank/DDBJ databases">
        <title>An alternative strategy for trypanosome survival in the mammalian bloodstream revealed through genome and transcriptome analysis of the ubiquitous bovine parasite Trypanosoma (Megatrypanum) theileri.</title>
        <authorList>
            <person name="Kelly S."/>
            <person name="Ivens A."/>
            <person name="Mott A."/>
            <person name="O'Neill E."/>
            <person name="Emms D."/>
            <person name="Macleod O."/>
            <person name="Voorheis P."/>
            <person name="Matthews J."/>
            <person name="Matthews K."/>
            <person name="Carrington M."/>
        </authorList>
    </citation>
    <scope>NUCLEOTIDE SEQUENCE [LARGE SCALE GENOMIC DNA]</scope>
    <source>
        <strain evidence="3">Edinburgh</strain>
    </source>
</reference>
<feature type="compositionally biased region" description="Polar residues" evidence="1">
    <location>
        <begin position="195"/>
        <end position="227"/>
    </location>
</feature>
<dbReference type="VEuPathDB" id="TriTrypDB:TM35_000621170"/>
<dbReference type="AlphaFoldDB" id="A0A1X0NGR2"/>
<dbReference type="GeneID" id="39990783"/>
<evidence type="ECO:0000256" key="2">
    <source>
        <dbReference type="SAM" id="SignalP"/>
    </source>
</evidence>
<keyword evidence="2" id="KW-0732">Signal</keyword>
<sequence length="275" mass="28006">MLCRTFFSITFLLSIACVVTATGPQAAPGAPGSNGNLAVSSSTSSTCRTAGGTTTGENCAPGTTGLSPGTRSEPGATQTAVGNDGRVEQQETPTNTLTENTESQGSEDQKNGMKDVSPGDGGSGRKPTQPEVDGQGQSQQITQQNVSGTTTSPGSTTKDNTPTHKGDEGKQNSDKTAETESTTQADAQHQEHTEPQSSGTDASGTPATPSQDVANPEGESSINEESNTTTTTTTTLPPKIANNKKGDADSSSISSSVWVRVPLLIVVTLACILVC</sequence>
<feature type="compositionally biased region" description="Low complexity" evidence="1">
    <location>
        <begin position="135"/>
        <end position="157"/>
    </location>
</feature>
<evidence type="ECO:0000313" key="4">
    <source>
        <dbReference type="Proteomes" id="UP000192257"/>
    </source>
</evidence>
<gene>
    <name evidence="3" type="ORF">TM35_000621170</name>
</gene>
<feature type="region of interest" description="Disordered" evidence="1">
    <location>
        <begin position="26"/>
        <end position="254"/>
    </location>
</feature>
<name>A0A1X0NGR2_9TRYP</name>
<evidence type="ECO:0008006" key="5">
    <source>
        <dbReference type="Google" id="ProtNLM"/>
    </source>
</evidence>
<feature type="compositionally biased region" description="Low complexity" evidence="1">
    <location>
        <begin position="90"/>
        <end position="102"/>
    </location>
</feature>
<protein>
    <recommendedName>
        <fullName evidence="5">Mucin TcMUCII</fullName>
    </recommendedName>
</protein>
<evidence type="ECO:0000313" key="3">
    <source>
        <dbReference type="EMBL" id="ORC83643.1"/>
    </source>
</evidence>
<proteinExistence type="predicted"/>
<dbReference type="Proteomes" id="UP000192257">
    <property type="component" value="Unassembled WGS sequence"/>
</dbReference>
<dbReference type="PROSITE" id="PS51257">
    <property type="entry name" value="PROKAR_LIPOPROTEIN"/>
    <property type="match status" value="1"/>
</dbReference>
<dbReference type="RefSeq" id="XP_028877709.1">
    <property type="nucleotide sequence ID" value="XM_029031003.1"/>
</dbReference>
<accession>A0A1X0NGR2</accession>